<dbReference type="PRINTS" id="PR00455">
    <property type="entry name" value="HTHTETR"/>
</dbReference>
<evidence type="ECO:0000256" key="4">
    <source>
        <dbReference type="ARBA" id="ARBA00023163"/>
    </source>
</evidence>
<gene>
    <name evidence="7" type="ORF">GCM10007231_08150</name>
</gene>
<keyword evidence="3 5" id="KW-0238">DNA-binding</keyword>
<dbReference type="SUPFAM" id="SSF46689">
    <property type="entry name" value="Homeodomain-like"/>
    <property type="match status" value="1"/>
</dbReference>
<dbReference type="PANTHER" id="PTHR30055:SF151">
    <property type="entry name" value="TRANSCRIPTIONAL REGULATORY PROTEIN"/>
    <property type="match status" value="1"/>
</dbReference>
<keyword evidence="8" id="KW-1185">Reference proteome</keyword>
<protein>
    <recommendedName>
        <fullName evidence="6">HTH tetR-type domain-containing protein</fullName>
    </recommendedName>
</protein>
<evidence type="ECO:0000256" key="2">
    <source>
        <dbReference type="ARBA" id="ARBA00023015"/>
    </source>
</evidence>
<sequence length="218" mass="23485">MSSPSRAPRHTLSRERLVAAALDLADSEGISALTIRALASGLGVKPMAIYHHVANKDEILDAIVDAVYAETYLPRPYAPWREELARRTRSVHDALNRHPWALGLMETRKAPGPANLASHEAVLEVLLTAGFSLGATAHAYATLDAFVYGFCLQEVMLDSIDLAGSADDLLAGMNLTGHPRMAQFAAEHVLQPGYAFGDSFEVGLGLVLDGLEQLRRSA</sequence>
<evidence type="ECO:0000256" key="1">
    <source>
        <dbReference type="ARBA" id="ARBA00022491"/>
    </source>
</evidence>
<dbReference type="PANTHER" id="PTHR30055">
    <property type="entry name" value="HTH-TYPE TRANSCRIPTIONAL REGULATOR RUTR"/>
    <property type="match status" value="1"/>
</dbReference>
<dbReference type="InterPro" id="IPR036271">
    <property type="entry name" value="Tet_transcr_reg_TetR-rel_C_sf"/>
</dbReference>
<evidence type="ECO:0000256" key="5">
    <source>
        <dbReference type="PROSITE-ProRule" id="PRU00335"/>
    </source>
</evidence>
<dbReference type="PRINTS" id="PR00400">
    <property type="entry name" value="TETREPRESSOR"/>
</dbReference>
<dbReference type="SUPFAM" id="SSF48498">
    <property type="entry name" value="Tetracyclin repressor-like, C-terminal domain"/>
    <property type="match status" value="1"/>
</dbReference>
<feature type="domain" description="HTH tetR-type" evidence="6">
    <location>
        <begin position="11"/>
        <end position="71"/>
    </location>
</feature>
<dbReference type="InterPro" id="IPR003012">
    <property type="entry name" value="Tet_transcr_reg_TetR"/>
</dbReference>
<evidence type="ECO:0000259" key="6">
    <source>
        <dbReference type="PROSITE" id="PS50977"/>
    </source>
</evidence>
<feature type="DNA-binding region" description="H-T-H motif" evidence="5">
    <location>
        <begin position="34"/>
        <end position="53"/>
    </location>
</feature>
<dbReference type="InterPro" id="IPR001647">
    <property type="entry name" value="HTH_TetR"/>
</dbReference>
<dbReference type="InterPro" id="IPR050109">
    <property type="entry name" value="HTH-type_TetR-like_transc_reg"/>
</dbReference>
<dbReference type="InterPro" id="IPR009057">
    <property type="entry name" value="Homeodomain-like_sf"/>
</dbReference>
<evidence type="ECO:0000313" key="7">
    <source>
        <dbReference type="EMBL" id="GGD11674.1"/>
    </source>
</evidence>
<evidence type="ECO:0000313" key="8">
    <source>
        <dbReference type="Proteomes" id="UP000630594"/>
    </source>
</evidence>
<dbReference type="Proteomes" id="UP000630594">
    <property type="component" value="Unassembled WGS sequence"/>
</dbReference>
<evidence type="ECO:0000256" key="3">
    <source>
        <dbReference type="ARBA" id="ARBA00023125"/>
    </source>
</evidence>
<proteinExistence type="predicted"/>
<dbReference type="RefSeq" id="WP_188420949.1">
    <property type="nucleotide sequence ID" value="NZ_BMCK01000001.1"/>
</dbReference>
<keyword evidence="1" id="KW-0678">Repressor</keyword>
<dbReference type="Pfam" id="PF00440">
    <property type="entry name" value="TetR_N"/>
    <property type="match status" value="1"/>
</dbReference>
<dbReference type="EMBL" id="BMCK01000001">
    <property type="protein sequence ID" value="GGD11674.1"/>
    <property type="molecule type" value="Genomic_DNA"/>
</dbReference>
<comment type="caution">
    <text evidence="7">The sequence shown here is derived from an EMBL/GenBank/DDBJ whole genome shotgun (WGS) entry which is preliminary data.</text>
</comment>
<dbReference type="InterPro" id="IPR004111">
    <property type="entry name" value="Repressor_TetR_C"/>
</dbReference>
<keyword evidence="2" id="KW-0805">Transcription regulation</keyword>
<accession>A0ABQ1Q3R6</accession>
<keyword evidence="4" id="KW-0804">Transcription</keyword>
<dbReference type="PROSITE" id="PS50977">
    <property type="entry name" value="HTH_TETR_2"/>
    <property type="match status" value="1"/>
</dbReference>
<organism evidence="7 8">
    <name type="scientific">Nocardioides daphniae</name>
    <dbReference type="NCBI Taxonomy" id="402297"/>
    <lineage>
        <taxon>Bacteria</taxon>
        <taxon>Bacillati</taxon>
        <taxon>Actinomycetota</taxon>
        <taxon>Actinomycetes</taxon>
        <taxon>Propionibacteriales</taxon>
        <taxon>Nocardioidaceae</taxon>
        <taxon>Nocardioides</taxon>
    </lineage>
</organism>
<reference evidence="8" key="1">
    <citation type="journal article" date="2019" name="Int. J. Syst. Evol. Microbiol.">
        <title>The Global Catalogue of Microorganisms (GCM) 10K type strain sequencing project: providing services to taxonomists for standard genome sequencing and annotation.</title>
        <authorList>
            <consortium name="The Broad Institute Genomics Platform"/>
            <consortium name="The Broad Institute Genome Sequencing Center for Infectious Disease"/>
            <person name="Wu L."/>
            <person name="Ma J."/>
        </authorList>
    </citation>
    <scope>NUCLEOTIDE SEQUENCE [LARGE SCALE GENOMIC DNA]</scope>
    <source>
        <strain evidence="8">CCM 7403</strain>
    </source>
</reference>
<dbReference type="Gene3D" id="1.10.357.10">
    <property type="entry name" value="Tetracycline Repressor, domain 2"/>
    <property type="match status" value="1"/>
</dbReference>
<name>A0ABQ1Q3R6_9ACTN</name>
<dbReference type="Gene3D" id="1.10.10.60">
    <property type="entry name" value="Homeodomain-like"/>
    <property type="match status" value="1"/>
</dbReference>
<dbReference type="Pfam" id="PF02909">
    <property type="entry name" value="TetR_C_1"/>
    <property type="match status" value="1"/>
</dbReference>